<dbReference type="Pfam" id="PF02687">
    <property type="entry name" value="FtsX"/>
    <property type="match status" value="2"/>
</dbReference>
<comment type="caution">
    <text evidence="10">The sequence shown here is derived from an EMBL/GenBank/DDBJ whole genome shotgun (WGS) entry which is preliminary data.</text>
</comment>
<feature type="domain" description="MacB-like periplasmic core" evidence="9">
    <location>
        <begin position="474"/>
        <end position="627"/>
    </location>
</feature>
<evidence type="ECO:0000256" key="7">
    <source>
        <dbReference type="SAM" id="Phobius"/>
    </source>
</evidence>
<dbReference type="EMBL" id="JANUGX010000022">
    <property type="protein sequence ID" value="MCS0591054.1"/>
    <property type="molecule type" value="Genomic_DNA"/>
</dbReference>
<keyword evidence="5 7" id="KW-0472">Membrane</keyword>
<evidence type="ECO:0000259" key="9">
    <source>
        <dbReference type="Pfam" id="PF12704"/>
    </source>
</evidence>
<feature type="transmembrane region" description="Helical" evidence="7">
    <location>
        <begin position="383"/>
        <end position="405"/>
    </location>
</feature>
<feature type="transmembrane region" description="Helical" evidence="7">
    <location>
        <begin position="350"/>
        <end position="371"/>
    </location>
</feature>
<reference evidence="10 11" key="1">
    <citation type="submission" date="2022-08" db="EMBL/GenBank/DDBJ databases">
        <title>Reclassification of Massilia species as members of the genera Telluria, Duganella, Pseudoduganella, Mokoshia gen. nov. and Zemynaea gen. nov. using orthogonal and non-orthogonal genome-based approaches.</title>
        <authorList>
            <person name="Bowman J.P."/>
        </authorList>
    </citation>
    <scope>NUCLEOTIDE SEQUENCE [LARGE SCALE GENOMIC DNA]</scope>
    <source>
        <strain evidence="10 11">LMG 28164</strain>
    </source>
</reference>
<sequence length="802" mass="86611">MKLHLRDFRIGWRLLVKEPAFSAVVILGLAVGFCACFLLLGYVSHSLSYDRHVPQRDNIYRLMSRWNISAVNANWSNAVSLPARDAAIASGVPLQATTFLQRDINVRIGSHVQSITMAAVDPDFNTIFQPRVLAGDLAAALARPDTLALSRETAVKLFGAPDAVGKTVQVAGRPYQVLAVLEDQPAATTLPYDALASTRTTIWNDEYRQLVTTNWGSSHGPTYIKLAPGADPRAVTEAVRRAMLASNFYTRMSPAQIASLNGHDLIDFRLGPLAGAYLDPDVREQSGTHGDSKTIFGLAAVALLILALAATNYVNLATVRTLRRQREIAVRKVLGAGAGSVSRQFLVESVLVCLIATLIGLLLAWLLLPVFSDLVQRRLDRMFTFGSVGLSLLLGVLVGVLAGAYPTWSALKVRPTAALSGRGNVETAGGLWLRRVLTVLQFATAMGLTGMTLAVAWQTRYASSLDPGFDAAPLLIVEAPDDMRNPTVHAFHDALLRLPGVSGVAESGTRVTVNMNGTSLQREGGAPTQLNWLDVSPEFFGVYGLTPVAGRLYEAARDTVDDRDKAVLNEEGARQLGFASAQDAVGKIIREPNGQGTRQVIGVVPDIRHRSAHETVQAYVYYVSPRTGTFTVRSRGDLETVRHAIEDMWPRWFPNDVLEMERMDTIYAGNYADDLRLAKLLAASSVIATAIAAFGIYVLAAYSVQRRAREIVLRKLYGAGSAAVGGLVMREFLLLIGAGALLGLPPAWLAMEHYLAGFTERAPIGVWTIVAALLVAGAVALGSTLRHTLAAVRIRPALALRE</sequence>
<evidence type="ECO:0000259" key="8">
    <source>
        <dbReference type="Pfam" id="PF02687"/>
    </source>
</evidence>
<keyword evidence="3 7" id="KW-0812">Transmembrane</keyword>
<dbReference type="RefSeq" id="WP_258846826.1">
    <property type="nucleotide sequence ID" value="NZ_JANUGX010000022.1"/>
</dbReference>
<evidence type="ECO:0000256" key="4">
    <source>
        <dbReference type="ARBA" id="ARBA00022989"/>
    </source>
</evidence>
<feature type="domain" description="ABC3 transporter permease C-terminal" evidence="8">
    <location>
        <begin position="300"/>
        <end position="413"/>
    </location>
</feature>
<proteinExistence type="inferred from homology"/>
<protein>
    <submittedName>
        <fullName evidence="10">ABC transporter permease</fullName>
    </submittedName>
</protein>
<accession>A0ABT2AA22</accession>
<evidence type="ECO:0000256" key="6">
    <source>
        <dbReference type="ARBA" id="ARBA00038076"/>
    </source>
</evidence>
<gene>
    <name evidence="10" type="ORF">NX782_17835</name>
</gene>
<dbReference type="PANTHER" id="PTHR30572">
    <property type="entry name" value="MEMBRANE COMPONENT OF TRANSPORTER-RELATED"/>
    <property type="match status" value="1"/>
</dbReference>
<organism evidence="10 11">
    <name type="scientific">Massilia norwichensis</name>
    <dbReference type="NCBI Taxonomy" id="1442366"/>
    <lineage>
        <taxon>Bacteria</taxon>
        <taxon>Pseudomonadati</taxon>
        <taxon>Pseudomonadota</taxon>
        <taxon>Betaproteobacteria</taxon>
        <taxon>Burkholderiales</taxon>
        <taxon>Oxalobacteraceae</taxon>
        <taxon>Telluria group</taxon>
        <taxon>Massilia</taxon>
    </lineage>
</organism>
<feature type="transmembrane region" description="Helical" evidence="7">
    <location>
        <begin position="716"/>
        <end position="744"/>
    </location>
</feature>
<dbReference type="InterPro" id="IPR050250">
    <property type="entry name" value="Macrolide_Exporter_MacB"/>
</dbReference>
<feature type="transmembrane region" description="Helical" evidence="7">
    <location>
        <begin position="680"/>
        <end position="704"/>
    </location>
</feature>
<feature type="transmembrane region" description="Helical" evidence="7">
    <location>
        <begin position="436"/>
        <end position="457"/>
    </location>
</feature>
<evidence type="ECO:0000256" key="1">
    <source>
        <dbReference type="ARBA" id="ARBA00004651"/>
    </source>
</evidence>
<dbReference type="Pfam" id="PF12704">
    <property type="entry name" value="MacB_PCD"/>
    <property type="match status" value="2"/>
</dbReference>
<dbReference type="Proteomes" id="UP001205560">
    <property type="component" value="Unassembled WGS sequence"/>
</dbReference>
<keyword evidence="11" id="KW-1185">Reference proteome</keyword>
<comment type="similarity">
    <text evidence="6">Belongs to the ABC-4 integral membrane protein family.</text>
</comment>
<name>A0ABT2AA22_9BURK</name>
<evidence type="ECO:0000256" key="3">
    <source>
        <dbReference type="ARBA" id="ARBA00022692"/>
    </source>
</evidence>
<evidence type="ECO:0000313" key="10">
    <source>
        <dbReference type="EMBL" id="MCS0591054.1"/>
    </source>
</evidence>
<feature type="transmembrane region" description="Helical" evidence="7">
    <location>
        <begin position="764"/>
        <end position="785"/>
    </location>
</feature>
<dbReference type="PANTHER" id="PTHR30572:SF4">
    <property type="entry name" value="ABC TRANSPORTER PERMEASE YTRF"/>
    <property type="match status" value="1"/>
</dbReference>
<feature type="transmembrane region" description="Helical" evidence="7">
    <location>
        <begin position="295"/>
        <end position="316"/>
    </location>
</feature>
<dbReference type="InterPro" id="IPR003838">
    <property type="entry name" value="ABC3_permease_C"/>
</dbReference>
<feature type="domain" description="ABC3 transporter permease C-terminal" evidence="8">
    <location>
        <begin position="684"/>
        <end position="785"/>
    </location>
</feature>
<dbReference type="InterPro" id="IPR025857">
    <property type="entry name" value="MacB_PCD"/>
</dbReference>
<keyword evidence="2" id="KW-1003">Cell membrane</keyword>
<evidence type="ECO:0000256" key="2">
    <source>
        <dbReference type="ARBA" id="ARBA00022475"/>
    </source>
</evidence>
<evidence type="ECO:0000256" key="5">
    <source>
        <dbReference type="ARBA" id="ARBA00023136"/>
    </source>
</evidence>
<feature type="transmembrane region" description="Helical" evidence="7">
    <location>
        <begin position="20"/>
        <end position="43"/>
    </location>
</feature>
<feature type="domain" description="MacB-like periplasmic core" evidence="9">
    <location>
        <begin position="22"/>
        <end position="241"/>
    </location>
</feature>
<keyword evidence="4 7" id="KW-1133">Transmembrane helix</keyword>
<evidence type="ECO:0000313" key="11">
    <source>
        <dbReference type="Proteomes" id="UP001205560"/>
    </source>
</evidence>
<comment type="subcellular location">
    <subcellularLocation>
        <location evidence="1">Cell membrane</location>
        <topology evidence="1">Multi-pass membrane protein</topology>
    </subcellularLocation>
</comment>